<dbReference type="Pfam" id="PF14339">
    <property type="entry name" value="DUF4394"/>
    <property type="match status" value="1"/>
</dbReference>
<evidence type="ECO:0000313" key="3">
    <source>
        <dbReference type="EMBL" id="TLQ47334.1"/>
    </source>
</evidence>
<accession>A0A5R9EHN4</accession>
<feature type="signal peptide" evidence="1">
    <location>
        <begin position="1"/>
        <end position="17"/>
    </location>
</feature>
<organism evidence="3 4">
    <name type="scientific">Streptomyces marianii</name>
    <dbReference type="NCBI Taxonomy" id="1817406"/>
    <lineage>
        <taxon>Bacteria</taxon>
        <taxon>Bacillati</taxon>
        <taxon>Actinomycetota</taxon>
        <taxon>Actinomycetes</taxon>
        <taxon>Kitasatosporales</taxon>
        <taxon>Streptomycetaceae</taxon>
        <taxon>Streptomyces</taxon>
    </lineage>
</organism>
<dbReference type="EMBL" id="VAWE01000001">
    <property type="protein sequence ID" value="TLQ47334.1"/>
    <property type="molecule type" value="Genomic_DNA"/>
</dbReference>
<dbReference type="RefSeq" id="WP_138056618.1">
    <property type="nucleotide sequence ID" value="NZ_VAWE01000001.1"/>
</dbReference>
<dbReference type="OrthoDB" id="531718at2"/>
<dbReference type="Proteomes" id="UP000305921">
    <property type="component" value="Unassembled WGS sequence"/>
</dbReference>
<reference evidence="3 4" key="1">
    <citation type="submission" date="2019-05" db="EMBL/GenBank/DDBJ databases">
        <title>Streptomyces marianii sp. nov., a novel marine actinomycete from southern coast of India.</title>
        <authorList>
            <person name="Iniyan A.M."/>
            <person name="Wink J."/>
            <person name="Ramprasad E."/>
            <person name="Ramana C.V."/>
            <person name="Bunk B."/>
            <person name="Sproer C."/>
            <person name="Joseph F.-J.R.S."/>
            <person name="Vincent S.G.P."/>
        </authorList>
    </citation>
    <scope>NUCLEOTIDE SEQUENCE [LARGE SCALE GENOMIC DNA]</scope>
    <source>
        <strain evidence="3 4">ICN19</strain>
    </source>
</reference>
<name>A0A5R9EHN4_9ACTN</name>
<dbReference type="SUPFAM" id="SSF63825">
    <property type="entry name" value="YWTD domain"/>
    <property type="match status" value="1"/>
</dbReference>
<evidence type="ECO:0000259" key="2">
    <source>
        <dbReference type="Pfam" id="PF14339"/>
    </source>
</evidence>
<proteinExistence type="predicted"/>
<sequence length="279" mass="28532">MRAAAIALALAASIATAAPAAAVGMEDGGNENGGGSKSLAVTGLTSDQRLVQFRANRPQDVKEIGAVTGLQEDTTLVGIDYRAQDGQLYGVGNAGGVYTIDEQTAAATLLHRLEAPLEGTHFGVDFSASANRLRIVSNTGQNLRHHVEDGNTEVDTDLTLLGVAGAAYTNNDMAPATDTTLFVIDANGDQIGVVSPANTGVLESTGDLGVDAGLPAGFDIYSSAEATNQGFASLHTNGGTTGFYRVDLLTGEATRVGQAFPVQVVDIAVPLTQDQGDGN</sequence>
<feature type="chain" id="PRO_5039542832" evidence="1">
    <location>
        <begin position="18"/>
        <end position="279"/>
    </location>
</feature>
<protein>
    <submittedName>
        <fullName evidence="3">DUF4394 domain-containing protein</fullName>
    </submittedName>
</protein>
<dbReference type="InterPro" id="IPR025507">
    <property type="entry name" value="DUF4394"/>
</dbReference>
<dbReference type="AlphaFoldDB" id="A0A5R9EHN4"/>
<evidence type="ECO:0000256" key="1">
    <source>
        <dbReference type="SAM" id="SignalP"/>
    </source>
</evidence>
<comment type="caution">
    <text evidence="3">The sequence shown here is derived from an EMBL/GenBank/DDBJ whole genome shotgun (WGS) entry which is preliminary data.</text>
</comment>
<keyword evidence="1" id="KW-0732">Signal</keyword>
<gene>
    <name evidence="3" type="ORF">FEF34_34195</name>
</gene>
<feature type="domain" description="DUF4394" evidence="2">
    <location>
        <begin position="49"/>
        <end position="268"/>
    </location>
</feature>
<keyword evidence="4" id="KW-1185">Reference proteome</keyword>
<evidence type="ECO:0000313" key="4">
    <source>
        <dbReference type="Proteomes" id="UP000305921"/>
    </source>
</evidence>